<accession>A0A2A7MK06</accession>
<dbReference type="PANTHER" id="PTHR43046">
    <property type="entry name" value="GDP-MANNOSE MANNOSYL HYDROLASE"/>
    <property type="match status" value="1"/>
</dbReference>
<keyword evidence="2" id="KW-0378">Hydrolase</keyword>
<dbReference type="PANTHER" id="PTHR43046:SF14">
    <property type="entry name" value="MUTT_NUDIX FAMILY PROTEIN"/>
    <property type="match status" value="1"/>
</dbReference>
<evidence type="ECO:0000256" key="1">
    <source>
        <dbReference type="ARBA" id="ARBA00001946"/>
    </source>
</evidence>
<keyword evidence="5" id="KW-1185">Reference proteome</keyword>
<name>A0A2A7MK06_9CLOT</name>
<evidence type="ECO:0000259" key="3">
    <source>
        <dbReference type="PROSITE" id="PS51462"/>
    </source>
</evidence>
<dbReference type="SUPFAM" id="SSF55811">
    <property type="entry name" value="Nudix"/>
    <property type="match status" value="1"/>
</dbReference>
<evidence type="ECO:0000313" key="5">
    <source>
        <dbReference type="Proteomes" id="UP000220840"/>
    </source>
</evidence>
<dbReference type="Pfam" id="PF00293">
    <property type="entry name" value="NUDIX"/>
    <property type="match status" value="1"/>
</dbReference>
<feature type="domain" description="Nudix hydrolase" evidence="3">
    <location>
        <begin position="7"/>
        <end position="147"/>
    </location>
</feature>
<dbReference type="Proteomes" id="UP000220840">
    <property type="component" value="Unassembled WGS sequence"/>
</dbReference>
<dbReference type="STRING" id="137838.GCA_001458595_03117"/>
<comment type="caution">
    <text evidence="4">The sequence shown here is derived from an EMBL/GenBank/DDBJ whole genome shotgun (WGS) entry which is preliminary data.</text>
</comment>
<dbReference type="InterPro" id="IPR000086">
    <property type="entry name" value="NUDIX_hydrolase_dom"/>
</dbReference>
<dbReference type="InterPro" id="IPR015797">
    <property type="entry name" value="NUDIX_hydrolase-like_dom_sf"/>
</dbReference>
<organism evidence="4 5">
    <name type="scientific">Clostridium neonatale</name>
    <dbReference type="NCBI Taxonomy" id="137838"/>
    <lineage>
        <taxon>Bacteria</taxon>
        <taxon>Bacillati</taxon>
        <taxon>Bacillota</taxon>
        <taxon>Clostridia</taxon>
        <taxon>Eubacteriales</taxon>
        <taxon>Clostridiaceae</taxon>
        <taxon>Clostridium</taxon>
    </lineage>
</organism>
<evidence type="ECO:0000313" key="4">
    <source>
        <dbReference type="EMBL" id="PEG31671.1"/>
    </source>
</evidence>
<dbReference type="Gene3D" id="3.90.79.10">
    <property type="entry name" value="Nucleoside Triphosphate Pyrophosphohydrolase"/>
    <property type="match status" value="1"/>
</dbReference>
<dbReference type="EMBL" id="PDCJ01000001">
    <property type="protein sequence ID" value="PEG31671.1"/>
    <property type="molecule type" value="Genomic_DNA"/>
</dbReference>
<dbReference type="PROSITE" id="PS51462">
    <property type="entry name" value="NUDIX"/>
    <property type="match status" value="1"/>
</dbReference>
<gene>
    <name evidence="4" type="ORF">CQ394_08235</name>
</gene>
<protein>
    <submittedName>
        <fullName evidence="4">NUDIX domain-containing protein</fullName>
    </submittedName>
</protein>
<evidence type="ECO:0000256" key="2">
    <source>
        <dbReference type="ARBA" id="ARBA00022801"/>
    </source>
</evidence>
<sequence>MLGEKMSIRSTVKAIIINDNKVLLNRCFDENNGYYYSLPGGGQNQYETLHDAIIRECLEEAGYNIVPLRFSGLYEEICDDPKIREIYPEYAHKMYHIFVCKLKDNILIKPTEIDDMQIDSEWINIDKLSKIRLMPEFLNNNIVNMINNHNSMFYGSDHILYGHA</sequence>
<dbReference type="AlphaFoldDB" id="A0A2A7MK06"/>
<comment type="cofactor">
    <cofactor evidence="1">
        <name>Mg(2+)</name>
        <dbReference type="ChEBI" id="CHEBI:18420"/>
    </cofactor>
</comment>
<dbReference type="OrthoDB" id="1937927at2"/>
<proteinExistence type="predicted"/>
<dbReference type="GO" id="GO:0016787">
    <property type="term" value="F:hydrolase activity"/>
    <property type="evidence" value="ECO:0007669"/>
    <property type="project" value="UniProtKB-KW"/>
</dbReference>
<reference evidence="4 5" key="1">
    <citation type="submission" date="2017-10" db="EMBL/GenBank/DDBJ databases">
        <title>Effective Description of Clostridium neonatale sp. nov. linked to necrotizing enterocolitis in neonates and a clarification of species assignable to the genus Clostridium (Prazmowski 1880) emend. Lawson and Rainey 2016.</title>
        <authorList>
            <person name="Bernard K."/>
            <person name="Burdz T."/>
            <person name="Wiebe D."/>
            <person name="Balcewich B."/>
            <person name="Alfa M."/>
            <person name="Bernier A.-M."/>
        </authorList>
    </citation>
    <scope>NUCLEOTIDE SEQUENCE [LARGE SCALE GENOMIC DNA]</scope>
    <source>
        <strain evidence="4 5">LCDC99A005</strain>
    </source>
</reference>